<dbReference type="SUPFAM" id="SSF53756">
    <property type="entry name" value="UDP-Glycosyltransferase/glycogen phosphorylase"/>
    <property type="match status" value="1"/>
</dbReference>
<dbReference type="PANTHER" id="PTHR46401:SF2">
    <property type="entry name" value="GLYCOSYLTRANSFERASE WBBK-RELATED"/>
    <property type="match status" value="1"/>
</dbReference>
<evidence type="ECO:0000313" key="4">
    <source>
        <dbReference type="Proteomes" id="UP000190188"/>
    </source>
</evidence>
<evidence type="ECO:0000313" key="3">
    <source>
        <dbReference type="EMBL" id="OPA80473.1"/>
    </source>
</evidence>
<dbReference type="AlphaFoldDB" id="A0A1T2XLD5"/>
<dbReference type="Gene3D" id="3.40.50.2000">
    <property type="entry name" value="Glycogen Phosphorylase B"/>
    <property type="match status" value="1"/>
</dbReference>
<dbReference type="InterPro" id="IPR001296">
    <property type="entry name" value="Glyco_trans_1"/>
</dbReference>
<dbReference type="OrthoDB" id="9775208at2"/>
<gene>
    <name evidence="3" type="ORF">BVG16_07020</name>
</gene>
<evidence type="ECO:0000256" key="1">
    <source>
        <dbReference type="ARBA" id="ARBA00022679"/>
    </source>
</evidence>
<evidence type="ECO:0000259" key="2">
    <source>
        <dbReference type="Pfam" id="PF00534"/>
    </source>
</evidence>
<organism evidence="3 4">
    <name type="scientific">Paenibacillus selenitireducens</name>
    <dbReference type="NCBI Taxonomy" id="1324314"/>
    <lineage>
        <taxon>Bacteria</taxon>
        <taxon>Bacillati</taxon>
        <taxon>Bacillota</taxon>
        <taxon>Bacilli</taxon>
        <taxon>Bacillales</taxon>
        <taxon>Paenibacillaceae</taxon>
        <taxon>Paenibacillus</taxon>
    </lineage>
</organism>
<dbReference type="Pfam" id="PF00534">
    <property type="entry name" value="Glycos_transf_1"/>
    <property type="match status" value="1"/>
</dbReference>
<keyword evidence="1" id="KW-0808">Transferase</keyword>
<dbReference type="Proteomes" id="UP000190188">
    <property type="component" value="Unassembled WGS sequence"/>
</dbReference>
<dbReference type="PANTHER" id="PTHR46401">
    <property type="entry name" value="GLYCOSYLTRANSFERASE WBBK-RELATED"/>
    <property type="match status" value="1"/>
</dbReference>
<reference evidence="3 4" key="1">
    <citation type="submission" date="2017-01" db="EMBL/GenBank/DDBJ databases">
        <title>Genome analysis of Paenibacillus selenitrireducens ES3-24.</title>
        <authorList>
            <person name="Xu D."/>
            <person name="Yao R."/>
            <person name="Zheng S."/>
        </authorList>
    </citation>
    <scope>NUCLEOTIDE SEQUENCE [LARGE SCALE GENOMIC DNA]</scope>
    <source>
        <strain evidence="3 4">ES3-24</strain>
    </source>
</reference>
<dbReference type="GO" id="GO:0016757">
    <property type="term" value="F:glycosyltransferase activity"/>
    <property type="evidence" value="ECO:0007669"/>
    <property type="project" value="InterPro"/>
</dbReference>
<dbReference type="STRING" id="1324314.BVG16_07020"/>
<dbReference type="GO" id="GO:0009103">
    <property type="term" value="P:lipopolysaccharide biosynthetic process"/>
    <property type="evidence" value="ECO:0007669"/>
    <property type="project" value="TreeGrafter"/>
</dbReference>
<protein>
    <recommendedName>
        <fullName evidence="2">Glycosyl transferase family 1 domain-containing protein</fullName>
    </recommendedName>
</protein>
<accession>A0A1T2XLD5</accession>
<comment type="caution">
    <text evidence="3">The sequence shown here is derived from an EMBL/GenBank/DDBJ whole genome shotgun (WGS) entry which is preliminary data.</text>
</comment>
<feature type="domain" description="Glycosyl transferase family 1" evidence="2">
    <location>
        <begin position="202"/>
        <end position="331"/>
    </location>
</feature>
<dbReference type="RefSeq" id="WP_078497823.1">
    <property type="nucleotide sequence ID" value="NZ_MSZX01000002.1"/>
</dbReference>
<dbReference type="EMBL" id="MSZX01000002">
    <property type="protein sequence ID" value="OPA80473.1"/>
    <property type="molecule type" value="Genomic_DNA"/>
</dbReference>
<proteinExistence type="predicted"/>
<sequence>MENYILVNATALDSRGSLTVLRNFLVDIKTNERFLDESHIKLFVLVSVREMEVFNSGCCNIIYRPFPKKSIFHKWYFERYILKSIIKEFNISSYLSLQNIGIKIKDIMQYCLIHQAIPFTKLKKGDIEFKNIIKYSVLYSAMLKNQINYNNTIIVQTNWMRDALLSKYKYVGKIVVLPPVVSNISKTNNSLPPIVEKDLTNNHVKFLYVTNIEKYKNNKRLIDAFQIYNSNNKRKAILYLTIKGESNEFIKCIGKIEHESMFTLYKNVDVLIFPSLTESLGLPLIEAQEAGLDIIAADLPYAHELCPEKTIYFNPYDVQSIITSIESYMSELRAIEQNLNTKGYNGKGYIDYIKLIHEDFLSHNMV</sequence>
<name>A0A1T2XLD5_9BACL</name>
<keyword evidence="4" id="KW-1185">Reference proteome</keyword>